<comment type="similarity">
    <text evidence="6">Belongs to the ABC-4 integral membrane protein family.</text>
</comment>
<evidence type="ECO:0000259" key="8">
    <source>
        <dbReference type="Pfam" id="PF02687"/>
    </source>
</evidence>
<protein>
    <submittedName>
        <fullName evidence="9">MacB-like core domain-containing protein</fullName>
    </submittedName>
</protein>
<accession>A0A1M5AUB4</accession>
<keyword evidence="2" id="KW-1003">Cell membrane</keyword>
<feature type="domain" description="ABC3 transporter permease C-terminal" evidence="8">
    <location>
        <begin position="271"/>
        <end position="400"/>
    </location>
</feature>
<dbReference type="OrthoDB" id="9766372at2"/>
<feature type="transmembrane region" description="Helical" evidence="7">
    <location>
        <begin position="816"/>
        <end position="834"/>
    </location>
</feature>
<feature type="transmembrane region" description="Helical" evidence="7">
    <location>
        <begin position="854"/>
        <end position="877"/>
    </location>
</feature>
<sequence>MKAAVKLAFQNVTYYKKQTFAIFLGIVLSIALLTGIGSLVYSGERSSLEKDRQVYGDWHYYLYASDEQGKMIREYGEDREGDLQEIGVMEKKSVEEEPYKLTFLYGDTQYLAMLGQEIEEGRYPKSREEVALDTYTITNLGLDAELGEAVELNGKVYTLCGILKNQWSADVGEMRVFVSKNFPGEGIPKCYYLKFDEERKLYPQADRFIKELHISAEHMRTNSALVEYLGGGNMQLFFSILKTGFSLPEGRLTYILASMKENFHLQEKGILLGLGLFCVFIIYSVFHISVLKRISQYGILQTLGISQSQIFQVLSAELFGILILGYPLGCLLGNSTAKVLYSKFDKVFVREDTGTMQNGVHVGNTEAFKVNASFESGDFYVSRYAICFGGVLLVILLLAVCLKIAGRIYRLTVMQMLKKEIKNRGRSRKIHSIHSSRLTGVLTRKFMLFGRGTFISILCSLALGGCIFLCCSYVTVNTQIHNELSFKTDDGLGSEYQVFEESDNLAYMIPKKTAEEIAMIPGIAAAYPVSYYLGEIPLEKNQVLWDKYCAELADDPGWKPDPMVMEKYNGRCLRDESGNYRMKCNIYGYDDGMLEELKDYLLEGHYDPKSLLEDNAVILKTWMDGQGNYGGLDLKPGDTLTVKVPESPDVPDTVLRFLEEDSWYEKKEFTIAAIVSRPMGKNDQLIGDDGTSDLGLIMTNAQMEENFGIVGYNRICIQKEKQASGEDVGRALAQKIKDIPKCMLQDYTGAIETQNAYLQQKMYFFYGISLLILVISMFHIMNSMQYLVLSRRHEFGILRAMGITDSGFYKMMLREGILYGIFASLLMLAVYLTAKQVLLYLMVHVYRYLQPTGSVSPGIIAGVIGVNLLVSTAAVILPSREIVKGNIIQEINE</sequence>
<evidence type="ECO:0000256" key="6">
    <source>
        <dbReference type="ARBA" id="ARBA00038076"/>
    </source>
</evidence>
<evidence type="ECO:0000256" key="3">
    <source>
        <dbReference type="ARBA" id="ARBA00022692"/>
    </source>
</evidence>
<proteinExistence type="inferred from homology"/>
<evidence type="ECO:0000313" key="9">
    <source>
        <dbReference type="EMBL" id="SHF33532.1"/>
    </source>
</evidence>
<feature type="transmembrane region" description="Helical" evidence="7">
    <location>
        <begin position="20"/>
        <end position="41"/>
    </location>
</feature>
<gene>
    <name evidence="9" type="ORF">SAMN02745158_03326</name>
</gene>
<feature type="domain" description="ABC3 transporter permease C-terminal" evidence="8">
    <location>
        <begin position="768"/>
        <end position="886"/>
    </location>
</feature>
<dbReference type="EMBL" id="FQVI01000022">
    <property type="protein sequence ID" value="SHF33532.1"/>
    <property type="molecule type" value="Genomic_DNA"/>
</dbReference>
<evidence type="ECO:0000256" key="4">
    <source>
        <dbReference type="ARBA" id="ARBA00022989"/>
    </source>
</evidence>
<evidence type="ECO:0000256" key="2">
    <source>
        <dbReference type="ARBA" id="ARBA00022475"/>
    </source>
</evidence>
<dbReference type="GO" id="GO:0005886">
    <property type="term" value="C:plasma membrane"/>
    <property type="evidence" value="ECO:0007669"/>
    <property type="project" value="UniProtKB-SubCell"/>
</dbReference>
<dbReference type="Pfam" id="PF02687">
    <property type="entry name" value="FtsX"/>
    <property type="match status" value="2"/>
</dbReference>
<name>A0A1M5AUB4_9CLOT</name>
<feature type="transmembrane region" description="Helical" evidence="7">
    <location>
        <begin position="269"/>
        <end position="290"/>
    </location>
</feature>
<dbReference type="PANTHER" id="PTHR30572">
    <property type="entry name" value="MEMBRANE COMPONENT OF TRANSPORTER-RELATED"/>
    <property type="match status" value="1"/>
</dbReference>
<feature type="transmembrane region" description="Helical" evidence="7">
    <location>
        <begin position="383"/>
        <end position="406"/>
    </location>
</feature>
<keyword evidence="10" id="KW-1185">Reference proteome</keyword>
<keyword evidence="4 7" id="KW-1133">Transmembrane helix</keyword>
<reference evidence="9 10" key="1">
    <citation type="submission" date="2016-11" db="EMBL/GenBank/DDBJ databases">
        <authorList>
            <person name="Jaros S."/>
            <person name="Januszkiewicz K."/>
            <person name="Wedrychowicz H."/>
        </authorList>
    </citation>
    <scope>NUCLEOTIDE SEQUENCE [LARGE SCALE GENOMIC DNA]</scope>
    <source>
        <strain evidence="9 10">DSM 17459</strain>
    </source>
</reference>
<evidence type="ECO:0000256" key="7">
    <source>
        <dbReference type="SAM" id="Phobius"/>
    </source>
</evidence>
<dbReference type="RefSeq" id="WP_072853767.1">
    <property type="nucleotide sequence ID" value="NZ_FQVI01000022.1"/>
</dbReference>
<keyword evidence="3 7" id="KW-0812">Transmembrane</keyword>
<dbReference type="Proteomes" id="UP000184245">
    <property type="component" value="Unassembled WGS sequence"/>
</dbReference>
<dbReference type="AlphaFoldDB" id="A0A1M5AUB4"/>
<evidence type="ECO:0000256" key="5">
    <source>
        <dbReference type="ARBA" id="ARBA00023136"/>
    </source>
</evidence>
<dbReference type="PANTHER" id="PTHR30572:SF4">
    <property type="entry name" value="ABC TRANSPORTER PERMEASE YTRF"/>
    <property type="match status" value="1"/>
</dbReference>
<dbReference type="GO" id="GO:0022857">
    <property type="term" value="F:transmembrane transporter activity"/>
    <property type="evidence" value="ECO:0007669"/>
    <property type="project" value="TreeGrafter"/>
</dbReference>
<keyword evidence="5 7" id="KW-0472">Membrane</keyword>
<dbReference type="InterPro" id="IPR003838">
    <property type="entry name" value="ABC3_permease_C"/>
</dbReference>
<feature type="transmembrane region" description="Helical" evidence="7">
    <location>
        <begin position="454"/>
        <end position="476"/>
    </location>
</feature>
<dbReference type="STRING" id="1122155.SAMN02745158_03326"/>
<comment type="subcellular location">
    <subcellularLocation>
        <location evidence="1">Cell membrane</location>
        <topology evidence="1">Multi-pass membrane protein</topology>
    </subcellularLocation>
</comment>
<dbReference type="InterPro" id="IPR050250">
    <property type="entry name" value="Macrolide_Exporter_MacB"/>
</dbReference>
<evidence type="ECO:0000256" key="1">
    <source>
        <dbReference type="ARBA" id="ARBA00004651"/>
    </source>
</evidence>
<feature type="transmembrane region" description="Helical" evidence="7">
    <location>
        <begin position="763"/>
        <end position="782"/>
    </location>
</feature>
<organism evidence="9 10">
    <name type="scientific">Lactonifactor longoviformis DSM 17459</name>
    <dbReference type="NCBI Taxonomy" id="1122155"/>
    <lineage>
        <taxon>Bacteria</taxon>
        <taxon>Bacillati</taxon>
        <taxon>Bacillota</taxon>
        <taxon>Clostridia</taxon>
        <taxon>Eubacteriales</taxon>
        <taxon>Clostridiaceae</taxon>
        <taxon>Lactonifactor</taxon>
    </lineage>
</organism>
<feature type="transmembrane region" description="Helical" evidence="7">
    <location>
        <begin position="310"/>
        <end position="329"/>
    </location>
</feature>
<evidence type="ECO:0000313" key="10">
    <source>
        <dbReference type="Proteomes" id="UP000184245"/>
    </source>
</evidence>